<dbReference type="Pfam" id="PF18701">
    <property type="entry name" value="DUF5641"/>
    <property type="match status" value="1"/>
</dbReference>
<dbReference type="EnsemblMetazoa" id="ENSAATROPT005655">
    <property type="protein sequence ID" value="ENSAATROPP005228"/>
    <property type="gene ID" value="ENSAATROPG004557"/>
</dbReference>
<dbReference type="Pfam" id="PF17921">
    <property type="entry name" value="Integrase_H2C2"/>
    <property type="match status" value="1"/>
</dbReference>
<dbReference type="GO" id="GO:0003676">
    <property type="term" value="F:nucleic acid binding"/>
    <property type="evidence" value="ECO:0007669"/>
    <property type="project" value="InterPro"/>
</dbReference>
<dbReference type="InterPro" id="IPR041588">
    <property type="entry name" value="Integrase_H2C2"/>
</dbReference>
<evidence type="ECO:0000313" key="3">
    <source>
        <dbReference type="Proteomes" id="UP000075880"/>
    </source>
</evidence>
<dbReference type="SUPFAM" id="SSF53098">
    <property type="entry name" value="Ribonuclease H-like"/>
    <property type="match status" value="1"/>
</dbReference>
<dbReference type="InterPro" id="IPR040676">
    <property type="entry name" value="DUF5641"/>
</dbReference>
<evidence type="ECO:0000259" key="1">
    <source>
        <dbReference type="PROSITE" id="PS50994"/>
    </source>
</evidence>
<dbReference type="InterPro" id="IPR000477">
    <property type="entry name" value="RT_dom"/>
</dbReference>
<dbReference type="InterPro" id="IPR008042">
    <property type="entry name" value="Retrotrans_Pao"/>
</dbReference>
<dbReference type="Proteomes" id="UP000075880">
    <property type="component" value="Unassembled WGS sequence"/>
</dbReference>
<dbReference type="Pfam" id="PF05380">
    <property type="entry name" value="Peptidase_A17"/>
    <property type="match status" value="1"/>
</dbReference>
<dbReference type="GO" id="GO:0042575">
    <property type="term" value="C:DNA polymerase complex"/>
    <property type="evidence" value="ECO:0007669"/>
    <property type="project" value="UniProtKB-ARBA"/>
</dbReference>
<dbReference type="PANTHER" id="PTHR47331:SF4">
    <property type="entry name" value="PEPTIDASE S1 DOMAIN-CONTAINING PROTEIN"/>
    <property type="match status" value="1"/>
</dbReference>
<keyword evidence="3" id="KW-1185">Reference proteome</keyword>
<proteinExistence type="predicted"/>
<dbReference type="InterPro" id="IPR043502">
    <property type="entry name" value="DNA/RNA_pol_sf"/>
</dbReference>
<dbReference type="GO" id="GO:0071897">
    <property type="term" value="P:DNA biosynthetic process"/>
    <property type="evidence" value="ECO:0007669"/>
    <property type="project" value="UniProtKB-ARBA"/>
</dbReference>
<dbReference type="Pfam" id="PF00078">
    <property type="entry name" value="RVT_1"/>
    <property type="match status" value="1"/>
</dbReference>
<dbReference type="Gene3D" id="3.30.420.10">
    <property type="entry name" value="Ribonuclease H-like superfamily/Ribonuclease H"/>
    <property type="match status" value="1"/>
</dbReference>
<name>A0AAG5D3P8_ANOAO</name>
<dbReference type="SUPFAM" id="SSF56672">
    <property type="entry name" value="DNA/RNA polymerases"/>
    <property type="match status" value="1"/>
</dbReference>
<feature type="domain" description="Integrase catalytic" evidence="1">
    <location>
        <begin position="987"/>
        <end position="1161"/>
    </location>
</feature>
<organism evidence="2 3">
    <name type="scientific">Anopheles atroparvus</name>
    <name type="common">European mosquito</name>
    <dbReference type="NCBI Taxonomy" id="41427"/>
    <lineage>
        <taxon>Eukaryota</taxon>
        <taxon>Metazoa</taxon>
        <taxon>Ecdysozoa</taxon>
        <taxon>Arthropoda</taxon>
        <taxon>Hexapoda</taxon>
        <taxon>Insecta</taxon>
        <taxon>Pterygota</taxon>
        <taxon>Neoptera</taxon>
        <taxon>Endopterygota</taxon>
        <taxon>Diptera</taxon>
        <taxon>Nematocera</taxon>
        <taxon>Culicoidea</taxon>
        <taxon>Culicidae</taxon>
        <taxon>Anophelinae</taxon>
        <taxon>Anopheles</taxon>
    </lineage>
</organism>
<dbReference type="GO" id="GO:0015074">
    <property type="term" value="P:DNA integration"/>
    <property type="evidence" value="ECO:0007669"/>
    <property type="project" value="InterPro"/>
</dbReference>
<reference evidence="2" key="1">
    <citation type="submission" date="2024-04" db="UniProtKB">
        <authorList>
            <consortium name="EnsemblMetazoa"/>
        </authorList>
    </citation>
    <scope>IDENTIFICATION</scope>
    <source>
        <strain evidence="2">EBRO</strain>
    </source>
</reference>
<protein>
    <recommendedName>
        <fullName evidence="1">Integrase catalytic domain-containing protein</fullName>
    </recommendedName>
</protein>
<accession>A0AAG5D3P8</accession>
<dbReference type="InterPro" id="IPR043128">
    <property type="entry name" value="Rev_trsase/Diguanyl_cyclase"/>
</dbReference>
<dbReference type="PROSITE" id="PS50994">
    <property type="entry name" value="INTEGRASE"/>
    <property type="match status" value="1"/>
</dbReference>
<dbReference type="InterPro" id="IPR001584">
    <property type="entry name" value="Integrase_cat-core"/>
</dbReference>
<dbReference type="InterPro" id="IPR012337">
    <property type="entry name" value="RNaseH-like_sf"/>
</dbReference>
<sequence length="1282" mass="146393">FALFDDGSATTFIEHTLSMELGLGGKHRPLCLSWTGDMTRKEADSLEVDLQISGAYEGATVYHLPKVHTVRSLSLPAQSISVDDLARRYDHLGKIPAISYDNARPRILIGLDHCHLFKTFRYREGRWGEPVAAKTRLGWTVFGPVPGLTAAQVDSHVCYLSSRTSGDENLDTALREHFSLESLGIASPSQPLCSKEETRALHLLVSRTRLLEQRYETGLIWKYDNVRLPASMDMALKRHACLKRKMDKNPELAEAIKRKMCEYESKGYIRRLTRDERQIKTQRDWYLPIFPVSNPNKPGKIRIVFDAAAKSLGVSLNDFLLPGPDQVATLVGVLHKFRENRVAIVGDIREMFFQVRMRKEDQRSQMFFWQGEQEADEPCTFVVAVMTFGATCSPGSAHFVKNTNADRFADRFPRAAQSIKHEHYVDDLLASVETEEEAVALAQDVKYIHAQAGFEIRNWLSSSGRVTRKLRRGTEGEDALNLCDDPATEKVLGLWWDTRTDAFIFRLSPRHDDSLLSGTKIPTKREVLRTLMKVYDPLGLIGHFLMSLKIILQDAWRSGRQWDDELPEELAKRWLAWISGLPTLREVYVPRCYRHITPINTDVELHTFCDAGEGGMAAVAYFRFGVGQDVECALIGSKTRVAPVKPTSVPRLELQAAVIGSRFARHILETHRINIRRRIFWTDSRNVICWLKSDHRRYTPFVAFRIGELLDATNMNEWRWVPTNENVADEGTKWRKVPELKPTSRWFRGPSFLREAEDKWPGQLTDLGTTSEELRRNMLCHTVAKAESPITFSRFSSWRMLLRTVGFVIRFMNNTRGRLQKRSVERGPLTHEELGAAERMIWAQIQLEAFPADIKLLRRSAPTLHSWKKTVSKNSPLYKLTPQIDECGVLRIRGRLENCPLVQPALKKPVILPRQHHATDLLIRDFHERYCHISQRTVMNEIRAKFYIPRLRVELNRVRRTCQLCRIWNAEPDSPLMGNIPLERVAISQRPFTYCGVDYFGPMSVAVGRRVEKRWGVIFTCLTVRAIHLEIASSLTTASCIMAVRRFIASRGRPTKFISDRGTNFIGAARELSAEFNSPDLKWAFNPPGAPHFGGCWERLVQSVKRSLERMQLPRVPTDEKLFTTLKEIELIINSRPLTYIPLDDEDAFPITPNHLLLGSSNGDKPPTSLDDSPAAIRSSWRSTQQGADRFWTLWVKEYLPTLTRRTKWFQPARPIKVGDVVIVVDNNAPRNCWPKGRVVKVTRASDGQVRRATVKTATGVYERPATKIAVIDVSHAESQEN</sequence>
<dbReference type="InterPro" id="IPR036397">
    <property type="entry name" value="RNaseH_sf"/>
</dbReference>
<dbReference type="Gene3D" id="3.10.10.10">
    <property type="entry name" value="HIV Type 1 Reverse Transcriptase, subunit A, domain 1"/>
    <property type="match status" value="1"/>
</dbReference>
<dbReference type="PANTHER" id="PTHR47331">
    <property type="entry name" value="PHD-TYPE DOMAIN-CONTAINING PROTEIN"/>
    <property type="match status" value="1"/>
</dbReference>
<evidence type="ECO:0000313" key="2">
    <source>
        <dbReference type="EnsemblMetazoa" id="ENSAATROPP005228"/>
    </source>
</evidence>
<dbReference type="Gene3D" id="3.30.70.270">
    <property type="match status" value="1"/>
</dbReference>